<dbReference type="GO" id="GO:0071111">
    <property type="term" value="F:cyclic-guanylate-specific phosphodiesterase activity"/>
    <property type="evidence" value="ECO:0007669"/>
    <property type="project" value="InterPro"/>
</dbReference>
<proteinExistence type="predicted"/>
<dbReference type="AlphaFoldDB" id="A0A2A4MWS6"/>
<dbReference type="SMART" id="SM00267">
    <property type="entry name" value="GGDEF"/>
    <property type="match status" value="1"/>
</dbReference>
<dbReference type="Gene3D" id="3.30.70.270">
    <property type="match status" value="1"/>
</dbReference>
<dbReference type="InterPro" id="IPR050706">
    <property type="entry name" value="Cyclic-di-GMP_PDE-like"/>
</dbReference>
<feature type="transmembrane region" description="Helical" evidence="1">
    <location>
        <begin position="153"/>
        <end position="171"/>
    </location>
</feature>
<dbReference type="InterPro" id="IPR001633">
    <property type="entry name" value="EAL_dom"/>
</dbReference>
<dbReference type="Pfam" id="PF07696">
    <property type="entry name" value="7TMR-DISMED2"/>
    <property type="match status" value="1"/>
</dbReference>
<protein>
    <recommendedName>
        <fullName evidence="2">EAL domain-containing protein</fullName>
    </recommendedName>
</protein>
<accession>A0A2A4MWS6</accession>
<dbReference type="InterPro" id="IPR011622">
    <property type="entry name" value="7TMR_DISM_rcpt_extracell_dom2"/>
</dbReference>
<dbReference type="InterPro" id="IPR029787">
    <property type="entry name" value="Nucleotide_cyclase"/>
</dbReference>
<dbReference type="Pfam" id="PF07695">
    <property type="entry name" value="7TMR-DISM_7TM"/>
    <property type="match status" value="1"/>
</dbReference>
<dbReference type="PANTHER" id="PTHR33121:SF70">
    <property type="entry name" value="SIGNALING PROTEIN YKOW"/>
    <property type="match status" value="1"/>
</dbReference>
<feature type="domain" description="EAL" evidence="2">
    <location>
        <begin position="547"/>
        <end position="798"/>
    </location>
</feature>
<evidence type="ECO:0000313" key="3">
    <source>
        <dbReference type="EMBL" id="PCH64207.1"/>
    </source>
</evidence>
<dbReference type="InterPro" id="IPR043128">
    <property type="entry name" value="Rev_trsase/Diguanyl_cyclase"/>
</dbReference>
<evidence type="ECO:0000256" key="1">
    <source>
        <dbReference type="SAM" id="Phobius"/>
    </source>
</evidence>
<dbReference type="PROSITE" id="PS50883">
    <property type="entry name" value="EAL"/>
    <property type="match status" value="1"/>
</dbReference>
<evidence type="ECO:0000313" key="4">
    <source>
        <dbReference type="Proteomes" id="UP000218172"/>
    </source>
</evidence>
<dbReference type="CDD" id="cd01948">
    <property type="entry name" value="EAL"/>
    <property type="match status" value="1"/>
</dbReference>
<dbReference type="Gene3D" id="2.60.40.2380">
    <property type="match status" value="1"/>
</dbReference>
<keyword evidence="1" id="KW-0812">Transmembrane</keyword>
<dbReference type="InterPro" id="IPR011623">
    <property type="entry name" value="7TMR_DISM_rcpt_extracell_dom1"/>
</dbReference>
<dbReference type="InterPro" id="IPR035919">
    <property type="entry name" value="EAL_sf"/>
</dbReference>
<keyword evidence="1" id="KW-0472">Membrane</keyword>
<feature type="transmembrane region" description="Helical" evidence="1">
    <location>
        <begin position="304"/>
        <end position="326"/>
    </location>
</feature>
<reference evidence="4" key="1">
    <citation type="submission" date="2017-08" db="EMBL/GenBank/DDBJ databases">
        <title>A dynamic microbial community with high functional redundancy inhabits the cold, oxic subseafloor aquifer.</title>
        <authorList>
            <person name="Tully B.J."/>
            <person name="Wheat C.G."/>
            <person name="Glazer B.T."/>
            <person name="Huber J.A."/>
        </authorList>
    </citation>
    <scope>NUCLEOTIDE SEQUENCE [LARGE SCALE GENOMIC DNA]</scope>
</reference>
<dbReference type="PANTHER" id="PTHR33121">
    <property type="entry name" value="CYCLIC DI-GMP PHOSPHODIESTERASE PDEF"/>
    <property type="match status" value="1"/>
</dbReference>
<dbReference type="SUPFAM" id="SSF141868">
    <property type="entry name" value="EAL domain-like"/>
    <property type="match status" value="1"/>
</dbReference>
<keyword evidence="1" id="KW-1133">Transmembrane helix</keyword>
<evidence type="ECO:0000259" key="2">
    <source>
        <dbReference type="PROSITE" id="PS50883"/>
    </source>
</evidence>
<sequence>MLTSRSIHEPIETVSLEFRHIQSADVWLESEQFSTEKYNQSQQSSPNVYWHRLRFKGVLSSTQTYYLLIESSIIEELDLFIYEGRRQIGSYALGIGEVPANQQRYKGKFISFELAPDQELTLLIRKYSEKPAVMPMTLFSESGFEQYQASQNMFWGAVIAVLLVVAIYNCIISVMTKSRSHGWYLLFYTISFFYFSALHGYGYFMWPLALQIALTNNLLLLNFVLLWVLFLFSRSFLEIEHNAPWHYLHHRKLMYLAPLGALLTFVMPEYIFDSVFFLYMLASAVFLLSMAWVAYCNKFRPARFYIISWMVVFIGTTFGMASFMGFIEPNFFTIHGFLLSTTVELVLLSVALADGLRFAEETALAQAYIDPRSGLPNYSYFRQRLPETLNELAKSEDQIWMLMIKPLGIEYIISLLGPDGLGRVYRELARCVQNYLQTTPWSIAIDLPNGESSYLIALHGNQFLLLARENQKIEQIATDFLRYTEQNFSVDNLVTHLSFQLGVAKYEPRLHMTDCYRRSQLALLDCRNNDATWKIYSSSQDQKILDSLVMIADLRTALESNELSIVMQPQFDIDNHLFGAEVLVRWRHSQKGMISPADFIPLAEQTLQVFDITQYVMSRACEWLQHQEGKLSNFRLSINLSALDINEPNLLEFIQQCINNSGVSAQRITFELTETAMRKNSDQFVKTICELQAMGYQIALDDFGTGYSSMSYIQEINADEIKIDIAFVRNIHSSEVNQKIIRAIVQIAKSTQAYTVAEGIETQEELAMLKELGVDYFQGYLLGRPTASEDFHKKFPLK</sequence>
<dbReference type="SUPFAM" id="SSF55073">
    <property type="entry name" value="Nucleotide cyclase"/>
    <property type="match status" value="1"/>
</dbReference>
<feature type="transmembrane region" description="Helical" evidence="1">
    <location>
        <begin position="183"/>
        <end position="202"/>
    </location>
</feature>
<dbReference type="Proteomes" id="UP000218172">
    <property type="component" value="Unassembled WGS sequence"/>
</dbReference>
<dbReference type="EMBL" id="NVQR01000001">
    <property type="protein sequence ID" value="PCH64207.1"/>
    <property type="molecule type" value="Genomic_DNA"/>
</dbReference>
<dbReference type="InterPro" id="IPR000160">
    <property type="entry name" value="GGDEF_dom"/>
</dbReference>
<comment type="caution">
    <text evidence="3">The sequence shown here is derived from an EMBL/GenBank/DDBJ whole genome shotgun (WGS) entry which is preliminary data.</text>
</comment>
<organism evidence="3 4">
    <name type="scientific">SAR86 cluster bacterium</name>
    <dbReference type="NCBI Taxonomy" id="2030880"/>
    <lineage>
        <taxon>Bacteria</taxon>
        <taxon>Pseudomonadati</taxon>
        <taxon>Pseudomonadota</taxon>
        <taxon>Gammaproteobacteria</taxon>
        <taxon>SAR86 cluster</taxon>
    </lineage>
</organism>
<feature type="transmembrane region" description="Helical" evidence="1">
    <location>
        <begin position="208"/>
        <end position="232"/>
    </location>
</feature>
<feature type="transmembrane region" description="Helical" evidence="1">
    <location>
        <begin position="253"/>
        <end position="271"/>
    </location>
</feature>
<dbReference type="Gene3D" id="3.20.20.450">
    <property type="entry name" value="EAL domain"/>
    <property type="match status" value="1"/>
</dbReference>
<dbReference type="SMART" id="SM00052">
    <property type="entry name" value="EAL"/>
    <property type="match status" value="1"/>
</dbReference>
<gene>
    <name evidence="3" type="ORF">COC19_00075</name>
</gene>
<dbReference type="Pfam" id="PF00563">
    <property type="entry name" value="EAL"/>
    <property type="match status" value="1"/>
</dbReference>
<feature type="transmembrane region" description="Helical" evidence="1">
    <location>
        <begin position="277"/>
        <end position="297"/>
    </location>
</feature>
<name>A0A2A4MWS6_9GAMM</name>